<evidence type="ECO:0000256" key="3">
    <source>
        <dbReference type="SAM" id="MobiDB-lite"/>
    </source>
</evidence>
<dbReference type="EMBL" id="LR743504">
    <property type="protein sequence ID" value="CAA2105425.1"/>
    <property type="molecule type" value="Genomic_DNA"/>
</dbReference>
<evidence type="ECO:0000259" key="5">
    <source>
        <dbReference type="SMART" id="SM00892"/>
    </source>
</evidence>
<accession>A0A679IZN7</accession>
<dbReference type="InterPro" id="IPR040255">
    <property type="entry name" value="Non-specific_endonuclease"/>
</dbReference>
<dbReference type="Pfam" id="PF13365">
    <property type="entry name" value="Trypsin_2"/>
    <property type="match status" value="1"/>
</dbReference>
<dbReference type="Gene3D" id="3.40.570.10">
    <property type="entry name" value="Extracellular Endonuclease, subunit A"/>
    <property type="match status" value="1"/>
</dbReference>
<evidence type="ECO:0000256" key="2">
    <source>
        <dbReference type="PIRSR" id="PIRSR640255-2"/>
    </source>
</evidence>
<dbReference type="SMART" id="SM00892">
    <property type="entry name" value="Endonuclease_NS"/>
    <property type="match status" value="1"/>
</dbReference>
<reference evidence="6" key="1">
    <citation type="submission" date="2019-12" db="EMBL/GenBank/DDBJ databases">
        <authorList>
            <person name="Cremers G."/>
        </authorList>
    </citation>
    <scope>NUCLEOTIDE SEQUENCE</scope>
    <source>
        <strain evidence="6">Mbul1</strain>
    </source>
</reference>
<dbReference type="Pfam" id="PF01223">
    <property type="entry name" value="Endonuclease_NS"/>
    <property type="match status" value="1"/>
</dbReference>
<dbReference type="PANTHER" id="PTHR13966:SF5">
    <property type="entry name" value="ENDONUCLEASE G, MITOCHONDRIAL"/>
    <property type="match status" value="1"/>
</dbReference>
<feature type="binding site" evidence="2">
    <location>
        <position position="613"/>
    </location>
    <ligand>
        <name>Mg(2+)</name>
        <dbReference type="ChEBI" id="CHEBI:18420"/>
        <note>catalytic</note>
    </ligand>
</feature>
<dbReference type="InterPro" id="IPR043504">
    <property type="entry name" value="Peptidase_S1_PA_chymotrypsin"/>
</dbReference>
<dbReference type="GO" id="GO:0046872">
    <property type="term" value="F:metal ion binding"/>
    <property type="evidence" value="ECO:0007669"/>
    <property type="project" value="UniProtKB-KW"/>
</dbReference>
<dbReference type="InterPro" id="IPR044925">
    <property type="entry name" value="His-Me_finger_sf"/>
</dbReference>
<keyword evidence="2" id="KW-0479">Metal-binding</keyword>
<gene>
    <name evidence="6" type="ORF">MBUL_03186</name>
</gene>
<evidence type="ECO:0000259" key="4">
    <source>
        <dbReference type="SMART" id="SM00477"/>
    </source>
</evidence>
<dbReference type="Gene3D" id="2.40.10.10">
    <property type="entry name" value="Trypsin-like serine proteases"/>
    <property type="match status" value="2"/>
</dbReference>
<dbReference type="SMART" id="SM00477">
    <property type="entry name" value="NUC"/>
    <property type="match status" value="1"/>
</dbReference>
<dbReference type="GO" id="GO:0003676">
    <property type="term" value="F:nucleic acid binding"/>
    <property type="evidence" value="ECO:0007669"/>
    <property type="project" value="InterPro"/>
</dbReference>
<dbReference type="InterPro" id="IPR001604">
    <property type="entry name" value="Endo_G_ENPP1-like_dom"/>
</dbReference>
<evidence type="ECO:0008006" key="7">
    <source>
        <dbReference type="Google" id="ProtNLM"/>
    </source>
</evidence>
<organism evidence="6">
    <name type="scientific">Methylobacterium bullatum</name>
    <dbReference type="NCBI Taxonomy" id="570505"/>
    <lineage>
        <taxon>Bacteria</taxon>
        <taxon>Pseudomonadati</taxon>
        <taxon>Pseudomonadota</taxon>
        <taxon>Alphaproteobacteria</taxon>
        <taxon>Hyphomicrobiales</taxon>
        <taxon>Methylobacteriaceae</taxon>
        <taxon>Methylobacterium</taxon>
    </lineage>
</organism>
<dbReference type="GO" id="GO:0004519">
    <property type="term" value="F:endonuclease activity"/>
    <property type="evidence" value="ECO:0007669"/>
    <property type="project" value="TreeGrafter"/>
</dbReference>
<dbReference type="GO" id="GO:0016787">
    <property type="term" value="F:hydrolase activity"/>
    <property type="evidence" value="ECO:0007669"/>
    <property type="project" value="InterPro"/>
</dbReference>
<dbReference type="SUPFAM" id="SSF50494">
    <property type="entry name" value="Trypsin-like serine proteases"/>
    <property type="match status" value="1"/>
</dbReference>
<evidence type="ECO:0000256" key="1">
    <source>
        <dbReference type="PIRSR" id="PIRSR640255-1"/>
    </source>
</evidence>
<dbReference type="AlphaFoldDB" id="A0A679IZN7"/>
<feature type="domain" description="ENPP1-3/EXOG-like endonuclease/phosphodiesterase" evidence="4">
    <location>
        <begin position="496"/>
        <end position="732"/>
    </location>
</feature>
<name>A0A679IZN7_9HYPH</name>
<evidence type="ECO:0000313" key="6">
    <source>
        <dbReference type="EMBL" id="CAA2105425.1"/>
    </source>
</evidence>
<feature type="active site" description="Proton acceptor" evidence="1">
    <location>
        <position position="576"/>
    </location>
</feature>
<proteinExistence type="predicted"/>
<dbReference type="PANTHER" id="PTHR13966">
    <property type="entry name" value="ENDONUCLEASE RELATED"/>
    <property type="match status" value="1"/>
</dbReference>
<dbReference type="InterPro" id="IPR044929">
    <property type="entry name" value="DNA/RNA_non-sp_Endonuclease_sf"/>
</dbReference>
<dbReference type="InterPro" id="IPR020821">
    <property type="entry name" value="ENPP1-3/EXOG-like_nuc-like"/>
</dbReference>
<sequence length="761" mass="82770">MTKRDPGRLAEYLKLITRKRGGVDGALAELESARSTEGPLATTESMGGEVSREVPVDLVREGVHAVERGHEPTEDEVGSMEAIIYADLRPAADVIDGRFTFTHPLWVHLTNDDATRQRIEKAMPSIGRIELPGQTRLPYGGTGFVVGPNLLMTNRHVAALFADGLGDRQIAFKSGAQAGIDFLRERDRPTGPTLVVRKVVMIHPFWDMAILRVEGLPAAHEPLKLSLQDARDLTGREIFVVGYPAFDPRNPADVQNDLFNRQYGVKRLQPGELQGGFDTGSFGKTVRAATHDCSTLGGNSGSAVIDVKSGEVLALHFGGRYQERNYCVPSFAMSIDRRIVDVGVDFAASPTGGPNNWGDWWKRADADTIKAAPPDRPATSQPTDVASDGDRGSRIDQSVALPGGGAVQIEIPLRISISLGSASFAASTLKPSEETSVSTETEAMVAPEHDTDYASRHGYDPAFLDPTAASVLVPMPKAADPSVLAAVRGGGSVLHYQNFSIAMHGARRLALICASNVTKEPGLRRPEEGRDYTRRGLSGLGPNDQERWFIDPRIDERFQLPDAFFTKDRGAFDKGHLVRRDDVAWGETYDDLRRANGDTYHVTNCSPQIANFNRSASGEANWGDLENIILSDAANERLCVLAGPVLDPADLTFVGVGDDRTVLRARIPSRFWKVVIARVEEGLAAFGFVLEQDLVDTDVEFAVPSEFRPALTSLDDIATMAGIVFAPALLMADQVFTSRADEIIARSDVRRRQRNTARPAA</sequence>
<dbReference type="InterPro" id="IPR009003">
    <property type="entry name" value="Peptidase_S1_PA"/>
</dbReference>
<feature type="region of interest" description="Disordered" evidence="3">
    <location>
        <begin position="370"/>
        <end position="394"/>
    </location>
</feature>
<dbReference type="SUPFAM" id="SSF54060">
    <property type="entry name" value="His-Me finger endonucleases"/>
    <property type="match status" value="1"/>
</dbReference>
<protein>
    <recommendedName>
        <fullName evidence="7">Serine protease</fullName>
    </recommendedName>
</protein>
<feature type="domain" description="DNA/RNA non-specific endonuclease/pyrophosphatase/phosphodiesterase" evidence="5">
    <location>
        <begin position="495"/>
        <end position="732"/>
    </location>
</feature>